<dbReference type="SUPFAM" id="SSF47413">
    <property type="entry name" value="lambda repressor-like DNA-binding domains"/>
    <property type="match status" value="1"/>
</dbReference>
<organism evidence="3 4">
    <name type="scientific">Pseudomonas syringae pv. papulans</name>
    <dbReference type="NCBI Taxonomy" id="83963"/>
    <lineage>
        <taxon>Bacteria</taxon>
        <taxon>Pseudomonadati</taxon>
        <taxon>Pseudomonadota</taxon>
        <taxon>Gammaproteobacteria</taxon>
        <taxon>Pseudomonadales</taxon>
        <taxon>Pseudomonadaceae</taxon>
        <taxon>Pseudomonas</taxon>
        <taxon>Pseudomonas syringae</taxon>
    </lineage>
</organism>
<reference evidence="3" key="1">
    <citation type="submission" date="2021-02" db="EMBL/GenBank/DDBJ databases">
        <title>Genome analysis of blister spot of apple pathogen from New York area.</title>
        <authorList>
            <person name="Kandel P."/>
            <person name="Hockett K.L."/>
            <person name="Santander R."/>
            <person name="Acimovic S."/>
        </authorList>
    </citation>
    <scope>NUCLEOTIDE SEQUENCE</scope>
    <source>
        <strain evidence="3">PSP1</strain>
    </source>
</reference>
<name>A0AA43DRW4_PSESX</name>
<evidence type="ECO:0000256" key="1">
    <source>
        <dbReference type="SAM" id="MobiDB-lite"/>
    </source>
</evidence>
<dbReference type="InterPro" id="IPR001387">
    <property type="entry name" value="Cro/C1-type_HTH"/>
</dbReference>
<dbReference type="RefSeq" id="WP_080336553.1">
    <property type="nucleotide sequence ID" value="NZ_JAFFRY010000009.1"/>
</dbReference>
<dbReference type="GO" id="GO:0003677">
    <property type="term" value="F:DNA binding"/>
    <property type="evidence" value="ECO:0007669"/>
    <property type="project" value="InterPro"/>
</dbReference>
<dbReference type="EMBL" id="JAFFRZ010000001">
    <property type="protein sequence ID" value="MDH4621434.1"/>
    <property type="molecule type" value="Genomic_DNA"/>
</dbReference>
<comment type="caution">
    <text evidence="3">The sequence shown here is derived from an EMBL/GenBank/DDBJ whole genome shotgun (WGS) entry which is preliminary data.</text>
</comment>
<dbReference type="InterPro" id="IPR031856">
    <property type="entry name" value="YdaS_toxin-like"/>
</dbReference>
<dbReference type="InterPro" id="IPR010982">
    <property type="entry name" value="Lambda_DNA-bd_dom_sf"/>
</dbReference>
<dbReference type="Pfam" id="PF15943">
    <property type="entry name" value="YdaS_toxin"/>
    <property type="match status" value="1"/>
</dbReference>
<gene>
    <name evidence="3" type="ORF">JW322_06520</name>
</gene>
<dbReference type="Gene3D" id="1.10.260.40">
    <property type="entry name" value="lambda repressor-like DNA-binding domains"/>
    <property type="match status" value="1"/>
</dbReference>
<dbReference type="PROSITE" id="PS50943">
    <property type="entry name" value="HTH_CROC1"/>
    <property type="match status" value="1"/>
</dbReference>
<feature type="compositionally biased region" description="Polar residues" evidence="1">
    <location>
        <begin position="91"/>
        <end position="100"/>
    </location>
</feature>
<evidence type="ECO:0000259" key="2">
    <source>
        <dbReference type="PROSITE" id="PS50943"/>
    </source>
</evidence>
<evidence type="ECO:0000313" key="3">
    <source>
        <dbReference type="EMBL" id="MDH4621434.1"/>
    </source>
</evidence>
<dbReference type="AlphaFoldDB" id="A0AA43DRW4"/>
<accession>A0AA43DRW4</accession>
<sequence length="100" mass="10357">MSVFISSLISHFGSQAATAQELGVSQATVSYWLSGQQTISPRKAILAHKKTLGAVTASDLCPLIAEAVALQTVDKSSQTYSHPASGPDGSVHTSSDQVQA</sequence>
<proteinExistence type="predicted"/>
<feature type="region of interest" description="Disordered" evidence="1">
    <location>
        <begin position="76"/>
        <end position="100"/>
    </location>
</feature>
<dbReference type="CDD" id="cd00093">
    <property type="entry name" value="HTH_XRE"/>
    <property type="match status" value="1"/>
</dbReference>
<evidence type="ECO:0000313" key="4">
    <source>
        <dbReference type="Proteomes" id="UP001162155"/>
    </source>
</evidence>
<feature type="domain" description="HTH cro/C1-type" evidence="2">
    <location>
        <begin position="14"/>
        <end position="45"/>
    </location>
</feature>
<protein>
    <submittedName>
        <fullName evidence="3">Helix-turn-helix domain-containing protein</fullName>
    </submittedName>
</protein>
<dbReference type="Proteomes" id="UP001162155">
    <property type="component" value="Unassembled WGS sequence"/>
</dbReference>